<reference evidence="13" key="1">
    <citation type="submission" date="2022-03" db="EMBL/GenBank/DDBJ databases">
        <authorList>
            <person name="Alioto T."/>
            <person name="Alioto T."/>
            <person name="Gomez Garrido J."/>
        </authorList>
    </citation>
    <scope>NUCLEOTIDE SEQUENCE</scope>
</reference>
<dbReference type="InterPro" id="IPR045077">
    <property type="entry name" value="L3_arc_euk"/>
</dbReference>
<comment type="similarity">
    <text evidence="2 9">Belongs to the universal ribosomal protein uL3 family.</text>
</comment>
<sequence length="1419" mass="160314">MSYISDEGLVQAGSQAVSHASGSTQAPSIPQVPQGITIQLTKVQSEDNWDDVDESELIFSLDQDDDDGTSVCASEMSNCPVYVKSAASPGTVVNELALAAYECVSDVFLCNESQKSSSPLLPSSPTSKPLINLVKSLSTEIDSKDPSPQKTHPFVNLVKSISTEISRLEPEVTQSKSDSKLNVHLWRQITQTKNKNGDSRTVPSSPSMSPSESKGMFFNVQEVEAKLEDTKRRLSEAMQEPLSMLSKIIGEETSPNPKYRTMSPVFCAQESSSSHLRDQGFFDGKNTLPIYEREEEEDTTGFPDDTVKTVYHHPVKNYCKYKICSYGDMIQVVELPTNNGAEEDEDKLDSCCQTPHSHNDVPCGVLVCVAILAYNLLIWPLPAYISGLFMGLISGFMMGFFIILLLVPKRNYSCRHKQFVQESFQSLLMESKSQEAEVLKGWMNEMFSYDPETYHPALTHSVFVTLEGTTITRSYSGSNLPRRSIFGEEISEVGFVNHQVHDLTNAQVFLYPYGLAKKRLWNKKYPICIQLCDTNDLTSDNLELGYKGDICEELQRPNLENIQSGLSDGKGSILYLFGRTGRQKEEWYQYLVRASRGTVNERQSANRFESKTGVQPGPLSSQTTWGDSVNSTGESAEEDVPCMSKPRDLAGNLKQKVFLDYTVYMSRFIPSEQNSPVQSPCQSAASSPTPRKKPFVEQSFSNTAHVSWVNALIGRIFWDFLREKYWEDMVVNKIQKKLSKIKLPHFMNELTLTGLNMGTSLPQILSTSVPTMNERGLWIELDVNYSGSFQVTLETKMNLSKLGKDAPMEADEQTKDTRDGNVTSRIRILSDSDEESSSAGSSEDEEVSIAEPPGSVGDRLNPTNAEGFTGGSSTSRKILRFVDKITKSRYFQKATENEYIKRKIEEVSNTPLLLTVEIQELEGSLAVNIPPPPTDRIWYSFQMPPRVEMKVRPKLGEREVTFIHVTEWIEKKLQDEFQKILVMPNMDDIYFPIMQSGLRSKKCHVASNRTRPMSHRKFSAPRHGHLGFLPHKRSRRHRGKVKTWPKDDPTKPIHLTAFLGYKAGMTHTVREIHRPGLKISKREAVEAVTIIETPPLVVVGIVGYVETPRGLRALKTIFAEHISDECKRRFYRNWYKSKKKSFTKYCKKWQDEEGKKQLEKDFTAMKKYCKLIRVIVHTQMKLLPVKQKKAHVMEIQLNGGTVAEKVDWAHEKLEKQVAVHNVFAQDEMIDVIGVTKGKGVKGVTSRWRTKKLPRKTHKGLRKVACIGAWHPARVSYTIARAGQKGYHHRTELNKKIYRIGRGIHMQDGKIIKNNGATQYDITDKSITPLGGFPHYGPVKNDFVMVKGCVVGSKKRVLTLRKSLLVHTSRRALENIELKFIDTTSKFGHGCFQTHQEKRAFMGPQKKHLIKEKQEPAEEI</sequence>
<feature type="domain" description="SMP-LTD" evidence="12">
    <location>
        <begin position="702"/>
        <end position="992"/>
    </location>
</feature>
<evidence type="ECO:0000313" key="13">
    <source>
        <dbReference type="EMBL" id="CAH2307422.1"/>
    </source>
</evidence>
<evidence type="ECO:0000313" key="14">
    <source>
        <dbReference type="Proteomes" id="UP001295444"/>
    </source>
</evidence>
<evidence type="ECO:0000259" key="12">
    <source>
        <dbReference type="PROSITE" id="PS51847"/>
    </source>
</evidence>
<dbReference type="SUPFAM" id="SSF50447">
    <property type="entry name" value="Translation proteins"/>
    <property type="match status" value="1"/>
</dbReference>
<evidence type="ECO:0000256" key="11">
    <source>
        <dbReference type="SAM" id="Phobius"/>
    </source>
</evidence>
<feature type="compositionally biased region" description="Polar residues" evidence="10">
    <location>
        <begin position="672"/>
        <end position="689"/>
    </location>
</feature>
<keyword evidence="6" id="KW-0446">Lipid-binding</keyword>
<feature type="region of interest" description="Disordered" evidence="10">
    <location>
        <begin position="190"/>
        <end position="213"/>
    </location>
</feature>
<feature type="compositionally biased region" description="Acidic residues" evidence="10">
    <location>
        <begin position="831"/>
        <end position="848"/>
    </location>
</feature>
<dbReference type="InterPro" id="IPR009000">
    <property type="entry name" value="Transl_B-barrel_sf"/>
</dbReference>
<dbReference type="FunFam" id="3.30.1430.10:FF:000001">
    <property type="entry name" value="60S ribosomal protein L3"/>
    <property type="match status" value="1"/>
</dbReference>
<evidence type="ECO:0000256" key="5">
    <source>
        <dbReference type="ARBA" id="ARBA00023055"/>
    </source>
</evidence>
<dbReference type="FunFam" id="2.40.30.10:FF:000079">
    <property type="entry name" value="60S ribosomal protein L3"/>
    <property type="match status" value="1"/>
</dbReference>
<feature type="compositionally biased region" description="Polar residues" evidence="10">
    <location>
        <begin position="861"/>
        <end position="872"/>
    </location>
</feature>
<dbReference type="InterPro" id="IPR019926">
    <property type="entry name" value="Ribosomal_uL3_CS"/>
</dbReference>
<name>A0AAD1WIL9_PELCU</name>
<feature type="region of interest" description="Disordered" evidence="10">
    <location>
        <begin position="1011"/>
        <end position="1030"/>
    </location>
</feature>
<dbReference type="FunFam" id="2.40.30.10:FF:000351">
    <property type="entry name" value="Ribosomal protein L3"/>
    <property type="match status" value="1"/>
</dbReference>
<evidence type="ECO:0000256" key="8">
    <source>
        <dbReference type="ARBA" id="ARBA00023274"/>
    </source>
</evidence>
<evidence type="ECO:0000256" key="10">
    <source>
        <dbReference type="SAM" id="MobiDB-lite"/>
    </source>
</evidence>
<dbReference type="Gene3D" id="3.30.1430.10">
    <property type="match status" value="1"/>
</dbReference>
<feature type="region of interest" description="Disordered" evidence="10">
    <location>
        <begin position="601"/>
        <end position="644"/>
    </location>
</feature>
<dbReference type="PANTHER" id="PTHR11363:SF7">
    <property type="entry name" value="RIBOSOMAL PROTEIN UL3-LIKE"/>
    <property type="match status" value="1"/>
</dbReference>
<accession>A0AAD1WIL9</accession>
<evidence type="ECO:0000256" key="7">
    <source>
        <dbReference type="ARBA" id="ARBA00023136"/>
    </source>
</evidence>
<dbReference type="PROSITE" id="PS00474">
    <property type="entry name" value="RIBOSOMAL_L3"/>
    <property type="match status" value="1"/>
</dbReference>
<feature type="compositionally biased region" description="Polar residues" evidence="10">
    <location>
        <begin position="190"/>
        <end position="202"/>
    </location>
</feature>
<dbReference type="GO" id="GO:0022625">
    <property type="term" value="C:cytosolic large ribosomal subunit"/>
    <property type="evidence" value="ECO:0007669"/>
    <property type="project" value="TreeGrafter"/>
</dbReference>
<dbReference type="GO" id="GO:0003735">
    <property type="term" value="F:structural constituent of ribosome"/>
    <property type="evidence" value="ECO:0007669"/>
    <property type="project" value="InterPro"/>
</dbReference>
<evidence type="ECO:0000256" key="9">
    <source>
        <dbReference type="RuleBase" id="RU003905"/>
    </source>
</evidence>
<evidence type="ECO:0000256" key="4">
    <source>
        <dbReference type="ARBA" id="ARBA00022980"/>
    </source>
</evidence>
<dbReference type="GO" id="GO:0008289">
    <property type="term" value="F:lipid binding"/>
    <property type="evidence" value="ECO:0007669"/>
    <property type="project" value="UniProtKB-KW"/>
</dbReference>
<keyword evidence="11" id="KW-0812">Transmembrane</keyword>
<feature type="transmembrane region" description="Helical" evidence="11">
    <location>
        <begin position="388"/>
        <end position="407"/>
    </location>
</feature>
<keyword evidence="11" id="KW-1133">Transmembrane helix</keyword>
<dbReference type="InterPro" id="IPR031468">
    <property type="entry name" value="SMP_LBD"/>
</dbReference>
<proteinExistence type="inferred from homology"/>
<dbReference type="InterPro" id="IPR000597">
    <property type="entry name" value="Ribosomal_uL3"/>
</dbReference>
<keyword evidence="8 9" id="KW-0687">Ribonucleoprotein</keyword>
<dbReference type="EMBL" id="OW240918">
    <property type="protein sequence ID" value="CAH2307422.1"/>
    <property type="molecule type" value="Genomic_DNA"/>
</dbReference>
<keyword evidence="14" id="KW-1185">Reference proteome</keyword>
<keyword evidence="5" id="KW-0445">Lipid transport</keyword>
<dbReference type="GO" id="GO:0006869">
    <property type="term" value="P:lipid transport"/>
    <property type="evidence" value="ECO:0007669"/>
    <property type="project" value="UniProtKB-KW"/>
</dbReference>
<dbReference type="Proteomes" id="UP001295444">
    <property type="component" value="Chromosome 07"/>
</dbReference>
<feature type="compositionally biased region" description="Basic and acidic residues" evidence="10">
    <location>
        <begin position="804"/>
        <end position="819"/>
    </location>
</feature>
<dbReference type="Gene3D" id="4.10.960.10">
    <property type="entry name" value="Ribosomal protein L3, domain 3"/>
    <property type="match status" value="1"/>
</dbReference>
<dbReference type="GO" id="GO:0005789">
    <property type="term" value="C:endoplasmic reticulum membrane"/>
    <property type="evidence" value="ECO:0007669"/>
    <property type="project" value="UniProtKB-ARBA"/>
</dbReference>
<evidence type="ECO:0000256" key="6">
    <source>
        <dbReference type="ARBA" id="ARBA00023121"/>
    </source>
</evidence>
<dbReference type="Pfam" id="PF10296">
    <property type="entry name" value="MMM1"/>
    <property type="match status" value="1"/>
</dbReference>
<keyword evidence="3" id="KW-0813">Transport</keyword>
<dbReference type="GO" id="GO:0006412">
    <property type="term" value="P:translation"/>
    <property type="evidence" value="ECO:0007669"/>
    <property type="project" value="InterPro"/>
</dbReference>
<feature type="transmembrane region" description="Helical" evidence="11">
    <location>
        <begin position="364"/>
        <end position="381"/>
    </location>
</feature>
<organism evidence="13 14">
    <name type="scientific">Pelobates cultripes</name>
    <name type="common">Western spadefoot toad</name>
    <dbReference type="NCBI Taxonomy" id="61616"/>
    <lineage>
        <taxon>Eukaryota</taxon>
        <taxon>Metazoa</taxon>
        <taxon>Chordata</taxon>
        <taxon>Craniata</taxon>
        <taxon>Vertebrata</taxon>
        <taxon>Euteleostomi</taxon>
        <taxon>Amphibia</taxon>
        <taxon>Batrachia</taxon>
        <taxon>Anura</taxon>
        <taxon>Pelobatoidea</taxon>
        <taxon>Pelobatidae</taxon>
        <taxon>Pelobates</taxon>
    </lineage>
</organism>
<comment type="subcellular location">
    <subcellularLocation>
        <location evidence="1">Membrane</location>
    </subcellularLocation>
</comment>
<dbReference type="FunFam" id="4.10.960.10:FF:000002">
    <property type="entry name" value="60S ribosomal protein L3"/>
    <property type="match status" value="1"/>
</dbReference>
<feature type="region of interest" description="Disordered" evidence="10">
    <location>
        <begin position="804"/>
        <end position="872"/>
    </location>
</feature>
<keyword evidence="7 11" id="KW-0472">Membrane</keyword>
<evidence type="ECO:0000256" key="1">
    <source>
        <dbReference type="ARBA" id="ARBA00004370"/>
    </source>
</evidence>
<dbReference type="CDD" id="cd21675">
    <property type="entry name" value="SMP_TEX2"/>
    <property type="match status" value="1"/>
</dbReference>
<evidence type="ECO:0000256" key="2">
    <source>
        <dbReference type="ARBA" id="ARBA00006540"/>
    </source>
</evidence>
<feature type="compositionally biased region" description="Low complexity" evidence="10">
    <location>
        <begin position="203"/>
        <end position="213"/>
    </location>
</feature>
<dbReference type="InterPro" id="IPR019411">
    <property type="entry name" value="MMM1_dom"/>
</dbReference>
<evidence type="ECO:0000256" key="3">
    <source>
        <dbReference type="ARBA" id="ARBA00022448"/>
    </source>
</evidence>
<feature type="compositionally biased region" description="Basic residues" evidence="10">
    <location>
        <begin position="1012"/>
        <end position="1030"/>
    </location>
</feature>
<dbReference type="Gene3D" id="2.40.30.10">
    <property type="entry name" value="Translation factors"/>
    <property type="match status" value="1"/>
</dbReference>
<dbReference type="GO" id="GO:0003723">
    <property type="term" value="F:RNA binding"/>
    <property type="evidence" value="ECO:0007669"/>
    <property type="project" value="TreeGrafter"/>
</dbReference>
<gene>
    <name evidence="13" type="ORF">PECUL_23A021241</name>
</gene>
<dbReference type="PANTHER" id="PTHR11363">
    <property type="entry name" value="60S RIBOSOMAL PROTEIN L3-RELATED"/>
    <property type="match status" value="1"/>
</dbReference>
<keyword evidence="4 9" id="KW-0689">Ribosomal protein</keyword>
<dbReference type="InterPro" id="IPR044892">
    <property type="entry name" value="Ribosomal_L3_dom_3_arc_sf"/>
</dbReference>
<feature type="region of interest" description="Disordered" evidence="10">
    <location>
        <begin position="672"/>
        <end position="693"/>
    </location>
</feature>
<protein>
    <submittedName>
        <fullName evidence="13">Testis-expressed sequence 2 -like</fullName>
    </submittedName>
</protein>
<feature type="compositionally biased region" description="Polar residues" evidence="10">
    <location>
        <begin position="618"/>
        <end position="634"/>
    </location>
</feature>
<dbReference type="PROSITE" id="PS51847">
    <property type="entry name" value="SMP"/>
    <property type="match status" value="1"/>
</dbReference>
<dbReference type="Pfam" id="PF00297">
    <property type="entry name" value="Ribosomal_L3"/>
    <property type="match status" value="1"/>
</dbReference>